<dbReference type="PANTHER" id="PTHR15840">
    <property type="entry name" value="CGI-121 FAMILY MEMBER"/>
    <property type="match status" value="1"/>
</dbReference>
<evidence type="ECO:0000256" key="1">
    <source>
        <dbReference type="ARBA" id="ARBA00004123"/>
    </source>
</evidence>
<evidence type="ECO:0000313" key="6">
    <source>
        <dbReference type="EMBL" id="KAK7087511.1"/>
    </source>
</evidence>
<protein>
    <submittedName>
        <fullName evidence="6">Uncharacterized protein</fullName>
    </submittedName>
</protein>
<comment type="subcellular location">
    <subcellularLocation>
        <location evidence="1">Nucleus</location>
    </subcellularLocation>
</comment>
<dbReference type="Gene3D" id="3.30.2380.10">
    <property type="entry name" value="CGI121/TPRKB"/>
    <property type="match status" value="1"/>
</dbReference>
<evidence type="ECO:0000256" key="3">
    <source>
        <dbReference type="ARBA" id="ARBA00022694"/>
    </source>
</evidence>
<dbReference type="InterPro" id="IPR013926">
    <property type="entry name" value="CGI121/TPRKB"/>
</dbReference>
<proteinExistence type="inferred from homology"/>
<accession>A0AAN9FVW3</accession>
<dbReference type="EMBL" id="JBAMIC010004070">
    <property type="protein sequence ID" value="KAK7087511.1"/>
    <property type="molecule type" value="Genomic_DNA"/>
</dbReference>
<dbReference type="GO" id="GO:0005634">
    <property type="term" value="C:nucleus"/>
    <property type="evidence" value="ECO:0007669"/>
    <property type="project" value="UniProtKB-SubCell"/>
</dbReference>
<dbReference type="GO" id="GO:0000408">
    <property type="term" value="C:EKC/KEOPS complex"/>
    <property type="evidence" value="ECO:0007669"/>
    <property type="project" value="TreeGrafter"/>
</dbReference>
<gene>
    <name evidence="6" type="ORF">V1264_021554</name>
</gene>
<evidence type="ECO:0000313" key="7">
    <source>
        <dbReference type="Proteomes" id="UP001374579"/>
    </source>
</evidence>
<dbReference type="NCBIfam" id="NF011465">
    <property type="entry name" value="PRK14886.1-1"/>
    <property type="match status" value="1"/>
</dbReference>
<dbReference type="InterPro" id="IPR036504">
    <property type="entry name" value="CGI121/TPRKB_sf"/>
</dbReference>
<organism evidence="6 7">
    <name type="scientific">Littorina saxatilis</name>
    <dbReference type="NCBI Taxonomy" id="31220"/>
    <lineage>
        <taxon>Eukaryota</taxon>
        <taxon>Metazoa</taxon>
        <taxon>Spiralia</taxon>
        <taxon>Lophotrochozoa</taxon>
        <taxon>Mollusca</taxon>
        <taxon>Gastropoda</taxon>
        <taxon>Caenogastropoda</taxon>
        <taxon>Littorinimorpha</taxon>
        <taxon>Littorinoidea</taxon>
        <taxon>Littorinidae</taxon>
        <taxon>Littorina</taxon>
    </lineage>
</organism>
<dbReference type="GO" id="GO:0005829">
    <property type="term" value="C:cytosol"/>
    <property type="evidence" value="ECO:0007669"/>
    <property type="project" value="TreeGrafter"/>
</dbReference>
<sequence length="179" mass="19450">MAEKKFHHALYPDTTIILALFRDVENAKEVRQAVMSGKFDASLLKASMIVDEFLVTVAANKAVHSQRCGKMITKTVHSEILYNLSAGRKITEAFKKIGISDTDTSVLVAIAGEEEKVLQSLQALKSVIKGRQVSLDELSSLADLSAVRKEYKLTDVELSSCSPVGAIASRIAAKDIITV</sequence>
<keyword evidence="3" id="KW-0819">tRNA processing</keyword>
<name>A0AAN9FVW3_9CAEN</name>
<keyword evidence="4 5" id="KW-0539">Nucleus</keyword>
<evidence type="ECO:0000256" key="2">
    <source>
        <dbReference type="ARBA" id="ARBA00005546"/>
    </source>
</evidence>
<evidence type="ECO:0000256" key="5">
    <source>
        <dbReference type="RuleBase" id="RU004398"/>
    </source>
</evidence>
<dbReference type="Proteomes" id="UP001374579">
    <property type="component" value="Unassembled WGS sequence"/>
</dbReference>
<dbReference type="GO" id="GO:0002949">
    <property type="term" value="P:tRNA threonylcarbamoyladenosine modification"/>
    <property type="evidence" value="ECO:0007669"/>
    <property type="project" value="TreeGrafter"/>
</dbReference>
<comment type="similarity">
    <text evidence="2 5">Belongs to the CGI121/TPRKB family.</text>
</comment>
<reference evidence="6 7" key="1">
    <citation type="submission" date="2024-02" db="EMBL/GenBank/DDBJ databases">
        <title>Chromosome-scale genome assembly of the rough periwinkle Littorina saxatilis.</title>
        <authorList>
            <person name="De Jode A."/>
            <person name="Faria R."/>
            <person name="Formenti G."/>
            <person name="Sims Y."/>
            <person name="Smith T.P."/>
            <person name="Tracey A."/>
            <person name="Wood J.M.D."/>
            <person name="Zagrodzka Z.B."/>
            <person name="Johannesson K."/>
            <person name="Butlin R.K."/>
            <person name="Leder E.H."/>
        </authorList>
    </citation>
    <scope>NUCLEOTIDE SEQUENCE [LARGE SCALE GENOMIC DNA]</scope>
    <source>
        <strain evidence="6">Snail1</strain>
        <tissue evidence="6">Muscle</tissue>
    </source>
</reference>
<comment type="caution">
    <text evidence="6">The sequence shown here is derived from an EMBL/GenBank/DDBJ whole genome shotgun (WGS) entry which is preliminary data.</text>
</comment>
<dbReference type="PANTHER" id="PTHR15840:SF10">
    <property type="entry name" value="EKC_KEOPS COMPLEX SUBUNIT TPRKB"/>
    <property type="match status" value="1"/>
</dbReference>
<dbReference type="SUPFAM" id="SSF143870">
    <property type="entry name" value="PF0523-like"/>
    <property type="match status" value="1"/>
</dbReference>
<dbReference type="Pfam" id="PF08617">
    <property type="entry name" value="CGI-121"/>
    <property type="match status" value="1"/>
</dbReference>
<dbReference type="AlphaFoldDB" id="A0AAN9FVW3"/>
<keyword evidence="7" id="KW-1185">Reference proteome</keyword>
<evidence type="ECO:0000256" key="4">
    <source>
        <dbReference type="ARBA" id="ARBA00023242"/>
    </source>
</evidence>